<keyword evidence="2" id="KW-1003">Cell membrane</keyword>
<comment type="caution">
    <text evidence="12">The sequence shown here is derived from an EMBL/GenBank/DDBJ whole genome shotgun (WGS) entry which is preliminary data.</text>
</comment>
<evidence type="ECO:0000256" key="10">
    <source>
        <dbReference type="ARBA" id="ARBA00023224"/>
    </source>
</evidence>
<dbReference type="PRINTS" id="PR00592">
    <property type="entry name" value="CASENSINGR"/>
</dbReference>
<evidence type="ECO:0000256" key="4">
    <source>
        <dbReference type="ARBA" id="ARBA00022729"/>
    </source>
</evidence>
<dbReference type="AlphaFoldDB" id="A0A9Q1J5C4"/>
<keyword evidence="6" id="KW-0297">G-protein coupled receptor</keyword>
<evidence type="ECO:0000256" key="1">
    <source>
        <dbReference type="ARBA" id="ARBA00004651"/>
    </source>
</evidence>
<keyword evidence="3" id="KW-0812">Transmembrane</keyword>
<dbReference type="GO" id="GO:0004930">
    <property type="term" value="F:G protein-coupled receptor activity"/>
    <property type="evidence" value="ECO:0007669"/>
    <property type="project" value="UniProtKB-KW"/>
</dbReference>
<dbReference type="PRINTS" id="PR00248">
    <property type="entry name" value="GPCRMGR"/>
</dbReference>
<organism evidence="12 13">
    <name type="scientific">Synaphobranchus kaupii</name>
    <name type="common">Kaup's arrowtooth eel</name>
    <dbReference type="NCBI Taxonomy" id="118154"/>
    <lineage>
        <taxon>Eukaryota</taxon>
        <taxon>Metazoa</taxon>
        <taxon>Chordata</taxon>
        <taxon>Craniata</taxon>
        <taxon>Vertebrata</taxon>
        <taxon>Euteleostomi</taxon>
        <taxon>Actinopterygii</taxon>
        <taxon>Neopterygii</taxon>
        <taxon>Teleostei</taxon>
        <taxon>Anguilliformes</taxon>
        <taxon>Synaphobranchidae</taxon>
        <taxon>Synaphobranchus</taxon>
    </lineage>
</organism>
<keyword evidence="4" id="KW-0732">Signal</keyword>
<gene>
    <name evidence="12" type="ORF">SKAU_G00078310</name>
</gene>
<dbReference type="SUPFAM" id="SSF53822">
    <property type="entry name" value="Periplasmic binding protein-like I"/>
    <property type="match status" value="1"/>
</dbReference>
<accession>A0A9Q1J5C4</accession>
<keyword evidence="10" id="KW-0807">Transducer</keyword>
<evidence type="ECO:0000256" key="8">
    <source>
        <dbReference type="ARBA" id="ARBA00023170"/>
    </source>
</evidence>
<dbReference type="Gene3D" id="3.40.50.2300">
    <property type="match status" value="2"/>
</dbReference>
<evidence type="ECO:0000256" key="7">
    <source>
        <dbReference type="ARBA" id="ARBA00023136"/>
    </source>
</evidence>
<feature type="domain" description="Receptor ligand binding region" evidence="11">
    <location>
        <begin position="105"/>
        <end position="356"/>
    </location>
</feature>
<evidence type="ECO:0000313" key="13">
    <source>
        <dbReference type="Proteomes" id="UP001152622"/>
    </source>
</evidence>
<keyword evidence="8" id="KW-0675">Receptor</keyword>
<evidence type="ECO:0000256" key="2">
    <source>
        <dbReference type="ARBA" id="ARBA00022475"/>
    </source>
</evidence>
<dbReference type="Proteomes" id="UP001152622">
    <property type="component" value="Chromosome 3"/>
</dbReference>
<proteinExistence type="predicted"/>
<dbReference type="Pfam" id="PF01094">
    <property type="entry name" value="ANF_receptor"/>
    <property type="match status" value="1"/>
</dbReference>
<dbReference type="PANTHER" id="PTHR24061:SF528">
    <property type="entry name" value="C-FAMILY ODORANT RECEPTOR OLFCD2-RELATED"/>
    <property type="match status" value="1"/>
</dbReference>
<dbReference type="InterPro" id="IPR000337">
    <property type="entry name" value="GPCR_3"/>
</dbReference>
<dbReference type="OrthoDB" id="5984008at2759"/>
<evidence type="ECO:0000313" key="12">
    <source>
        <dbReference type="EMBL" id="KAJ8367803.1"/>
    </source>
</evidence>
<dbReference type="FunFam" id="3.40.50.2300:FF:000016">
    <property type="entry name" value="Taste 1 receptor member 2"/>
    <property type="match status" value="1"/>
</dbReference>
<dbReference type="GO" id="GO:0005886">
    <property type="term" value="C:plasma membrane"/>
    <property type="evidence" value="ECO:0007669"/>
    <property type="project" value="UniProtKB-SubCell"/>
</dbReference>
<evidence type="ECO:0000256" key="9">
    <source>
        <dbReference type="ARBA" id="ARBA00023180"/>
    </source>
</evidence>
<reference evidence="12" key="1">
    <citation type="journal article" date="2023" name="Science">
        <title>Genome structures resolve the early diversification of teleost fishes.</title>
        <authorList>
            <person name="Parey E."/>
            <person name="Louis A."/>
            <person name="Montfort J."/>
            <person name="Bouchez O."/>
            <person name="Roques C."/>
            <person name="Iampietro C."/>
            <person name="Lluch J."/>
            <person name="Castinel A."/>
            <person name="Donnadieu C."/>
            <person name="Desvignes T."/>
            <person name="Floi Bucao C."/>
            <person name="Jouanno E."/>
            <person name="Wen M."/>
            <person name="Mejri S."/>
            <person name="Dirks R."/>
            <person name="Jansen H."/>
            <person name="Henkel C."/>
            <person name="Chen W.J."/>
            <person name="Zahm M."/>
            <person name="Cabau C."/>
            <person name="Klopp C."/>
            <person name="Thompson A.W."/>
            <person name="Robinson-Rechavi M."/>
            <person name="Braasch I."/>
            <person name="Lecointre G."/>
            <person name="Bobe J."/>
            <person name="Postlethwait J.H."/>
            <person name="Berthelot C."/>
            <person name="Roest Crollius H."/>
            <person name="Guiguen Y."/>
        </authorList>
    </citation>
    <scope>NUCLEOTIDE SEQUENCE</scope>
    <source>
        <strain evidence="12">WJC10195</strain>
    </source>
</reference>
<protein>
    <recommendedName>
        <fullName evidence="11">Receptor ligand binding region domain-containing protein</fullName>
    </recommendedName>
</protein>
<sequence>MEDGGLGPANGLEDAIRVAGVLTEMGVPGWLWLCVLLVPGAVCGIAGSSCRLMETLVSQTVYKEGDVIIGGVFPIHLKPPEPNLDFTQRSAPSGCQRFILTHYRWLQTMIFAVEEINRNPLLLPNLTLGYAIADTCVTDRTTLGAALGLVTGKDRVVMSSSCGHTPEVPVIVGDARSSGSIVIARTLGVFSIPMVSYSSTCACLGDRQKYPTFFRTVSSDAFQARAMAHMLRLFGWTWVGVIAGDNDYGKSGIQLLLKELQNSEVCVAFSEIIPTVNLETRIPRIVETLRHSTAKVIVTFADASDMEALLMEVVRQNITNKQWIATEGWIISSPLSSPQYLPSLKGTIGFAQRRGNIQGDGPLEKGGCPDVTNLQPWQILHYLRTVNFTTPVGEATHYNENGEPPAAYDLINWHVGAQGTVEFVKVGQFDTVDGSHSEFDMDVKKVLWGGGESEVK</sequence>
<dbReference type="PANTHER" id="PTHR24061">
    <property type="entry name" value="CALCIUM-SENSING RECEPTOR-RELATED"/>
    <property type="match status" value="1"/>
</dbReference>
<comment type="subcellular location">
    <subcellularLocation>
        <location evidence="1">Cell membrane</location>
        <topology evidence="1">Multi-pass membrane protein</topology>
    </subcellularLocation>
</comment>
<dbReference type="InterPro" id="IPR028082">
    <property type="entry name" value="Peripla_BP_I"/>
</dbReference>
<dbReference type="InterPro" id="IPR001828">
    <property type="entry name" value="ANF_lig-bd_rcpt"/>
</dbReference>
<dbReference type="EMBL" id="JAINUF010000003">
    <property type="protein sequence ID" value="KAJ8367803.1"/>
    <property type="molecule type" value="Genomic_DNA"/>
</dbReference>
<evidence type="ECO:0000256" key="3">
    <source>
        <dbReference type="ARBA" id="ARBA00022692"/>
    </source>
</evidence>
<evidence type="ECO:0000256" key="6">
    <source>
        <dbReference type="ARBA" id="ARBA00023040"/>
    </source>
</evidence>
<name>A0A9Q1J5C4_SYNKA</name>
<evidence type="ECO:0000259" key="11">
    <source>
        <dbReference type="Pfam" id="PF01094"/>
    </source>
</evidence>
<dbReference type="InterPro" id="IPR000068">
    <property type="entry name" value="GPCR_3_Ca_sens_rcpt-rel"/>
</dbReference>
<keyword evidence="5" id="KW-1133">Transmembrane helix</keyword>
<keyword evidence="9" id="KW-0325">Glycoprotein</keyword>
<keyword evidence="13" id="KW-1185">Reference proteome</keyword>
<keyword evidence="7" id="KW-0472">Membrane</keyword>
<evidence type="ECO:0000256" key="5">
    <source>
        <dbReference type="ARBA" id="ARBA00022989"/>
    </source>
</evidence>